<protein>
    <recommendedName>
        <fullName evidence="4">Squalene cyclase</fullName>
    </recommendedName>
</protein>
<evidence type="ECO:0008006" key="4">
    <source>
        <dbReference type="Google" id="ProtNLM"/>
    </source>
</evidence>
<dbReference type="Proteomes" id="UP000027180">
    <property type="component" value="Chromosome"/>
</dbReference>
<dbReference type="EMBL" id="CP006986">
    <property type="protein sequence ID" value="AIC27758.1"/>
    <property type="molecule type" value="Genomic_DNA"/>
</dbReference>
<feature type="region of interest" description="Disordered" evidence="1">
    <location>
        <begin position="306"/>
        <end position="333"/>
    </location>
</feature>
<dbReference type="SUPFAM" id="SSF48239">
    <property type="entry name" value="Terpenoid cyclases/Protein prenyltransferases"/>
    <property type="match status" value="1"/>
</dbReference>
<gene>
    <name evidence="2" type="ORF">IE4771_CH02658</name>
</gene>
<reference evidence="2 3" key="1">
    <citation type="submission" date="2013-12" db="EMBL/GenBank/DDBJ databases">
        <title>Complete genome sequence of Rhizobium etli bv. mimosae IE4771.</title>
        <authorList>
            <person name="Bustos P."/>
            <person name="Santamaria R.I."/>
            <person name="Lozano L."/>
            <person name="Ormeno-Orrillo E."/>
            <person name="Rogel M.A."/>
            <person name="Romero D."/>
            <person name="Cevallos M.A."/>
            <person name="Martinez-Romero E."/>
            <person name="Gonzalez V."/>
        </authorList>
    </citation>
    <scope>NUCLEOTIDE SEQUENCE [LARGE SCALE GENOMIC DNA]</scope>
    <source>
        <strain evidence="2 3">IE4771</strain>
    </source>
</reference>
<name>A0A060HXV1_RHIET</name>
<proteinExistence type="predicted"/>
<accession>A0A060HXV1</accession>
<dbReference type="KEGG" id="rei:IE4771_CH02658"/>
<organism evidence="2 3">
    <name type="scientific">Rhizobium etli bv. mimosae str. IE4771</name>
    <dbReference type="NCBI Taxonomy" id="1432050"/>
    <lineage>
        <taxon>Bacteria</taxon>
        <taxon>Pseudomonadati</taxon>
        <taxon>Pseudomonadota</taxon>
        <taxon>Alphaproteobacteria</taxon>
        <taxon>Hyphomicrobiales</taxon>
        <taxon>Rhizobiaceae</taxon>
        <taxon>Rhizobium/Agrobacterium group</taxon>
        <taxon>Rhizobium</taxon>
    </lineage>
</organism>
<dbReference type="InterPro" id="IPR008930">
    <property type="entry name" value="Terpenoid_cyclase/PrenylTrfase"/>
</dbReference>
<feature type="compositionally biased region" description="Low complexity" evidence="1">
    <location>
        <begin position="307"/>
        <end position="330"/>
    </location>
</feature>
<dbReference type="HOGENOM" id="CLU_595627_0_0_5"/>
<evidence type="ECO:0000313" key="3">
    <source>
        <dbReference type="Proteomes" id="UP000027180"/>
    </source>
</evidence>
<evidence type="ECO:0000256" key="1">
    <source>
        <dbReference type="SAM" id="MobiDB-lite"/>
    </source>
</evidence>
<dbReference type="AlphaFoldDB" id="A0A060HXV1"/>
<sequence length="459" mass="51879">MTQPDPVIEWLLDSDPAIRWQVMRDLIDVPETDWMAERAKVETQGWGARLLTCQDEDGQWAGGAFLPAGFDPREWRERGQPWTATNFSLSQLREFGLDPACERARRTVALIGTNAHWEEGGQPYWNGEVEECINGRTVADGVYFGIDVSSIVERLTGERLEDGGWNCERCNGSIRSSFASTINVLEGLLEFERATGGTPQSREARRTGEEFLLKRDLFRRLGTGEPADERFLRLLHPNRWRYDILRALDYFRSSTLLTGSTPDPRLGEAIAHLRIRRLQDGRWPLDWTLPGRVWFEIDEEKVSPRAGSRSGRCGCSDGGMPRPRAAIRRGPPLPDAYSSLRTAAAPRRRRTAASCSLSGLLGEPAVARLAACRPRRKIDMHGPATQNRHCRAIKLHRPHAVADFEGKFGRTVELHMLRHLANDRKEFAGRHMRALTLGDVPELDEYLRPGFRIGAAIKR</sequence>
<dbReference type="Gene3D" id="1.50.10.20">
    <property type="match status" value="1"/>
</dbReference>
<evidence type="ECO:0000313" key="2">
    <source>
        <dbReference type="EMBL" id="AIC27758.1"/>
    </source>
</evidence>